<feature type="region of interest" description="Disordered" evidence="12">
    <location>
        <begin position="534"/>
        <end position="559"/>
    </location>
</feature>
<feature type="domain" description="TonB-dependent receptor-like beta-barrel" evidence="14">
    <location>
        <begin position="358"/>
        <end position="620"/>
    </location>
</feature>
<dbReference type="Gene3D" id="2.170.130.10">
    <property type="entry name" value="TonB-dependent receptor, plug domain"/>
    <property type="match status" value="1"/>
</dbReference>
<dbReference type="EMBL" id="JACIDK010000003">
    <property type="protein sequence ID" value="MBB3891587.1"/>
    <property type="molecule type" value="Genomic_DNA"/>
</dbReference>
<dbReference type="PANTHER" id="PTHR30069">
    <property type="entry name" value="TONB-DEPENDENT OUTER MEMBRANE RECEPTOR"/>
    <property type="match status" value="1"/>
</dbReference>
<comment type="similarity">
    <text evidence="10 11">Belongs to the TonB-dependent receptor family.</text>
</comment>
<keyword evidence="3 10" id="KW-1134">Transmembrane beta strand</keyword>
<protein>
    <submittedName>
        <fullName evidence="16">Vitamin B12 transporter</fullName>
    </submittedName>
</protein>
<keyword evidence="6" id="KW-0406">Ion transport</keyword>
<dbReference type="Pfam" id="PF07715">
    <property type="entry name" value="Plug"/>
    <property type="match status" value="1"/>
</dbReference>
<comment type="caution">
    <text evidence="16">The sequence shown here is derived from an EMBL/GenBank/DDBJ whole genome shotgun (WGS) entry which is preliminary data.</text>
</comment>
<evidence type="ECO:0000256" key="12">
    <source>
        <dbReference type="SAM" id="MobiDB-lite"/>
    </source>
</evidence>
<keyword evidence="9 10" id="KW-0998">Cell outer membrane</keyword>
<dbReference type="SUPFAM" id="SSF56935">
    <property type="entry name" value="Porins"/>
    <property type="match status" value="1"/>
</dbReference>
<dbReference type="GO" id="GO:0006811">
    <property type="term" value="P:monoatomic ion transport"/>
    <property type="evidence" value="ECO:0007669"/>
    <property type="project" value="UniProtKB-KW"/>
</dbReference>
<evidence type="ECO:0000256" key="4">
    <source>
        <dbReference type="ARBA" id="ARBA00022692"/>
    </source>
</evidence>
<organism evidence="16 17">
    <name type="scientific">Phenylobacterium haematophilum</name>
    <dbReference type="NCBI Taxonomy" id="98513"/>
    <lineage>
        <taxon>Bacteria</taxon>
        <taxon>Pseudomonadati</taxon>
        <taxon>Pseudomonadota</taxon>
        <taxon>Alphaproteobacteria</taxon>
        <taxon>Caulobacterales</taxon>
        <taxon>Caulobacteraceae</taxon>
        <taxon>Phenylobacterium</taxon>
    </lineage>
</organism>
<dbReference type="InterPro" id="IPR036942">
    <property type="entry name" value="Beta-barrel_TonB_sf"/>
</dbReference>
<dbReference type="Gene3D" id="2.40.170.20">
    <property type="entry name" value="TonB-dependent receptor, beta-barrel domain"/>
    <property type="match status" value="1"/>
</dbReference>
<feature type="compositionally biased region" description="Polar residues" evidence="12">
    <location>
        <begin position="534"/>
        <end position="545"/>
    </location>
</feature>
<dbReference type="PROSITE" id="PS52016">
    <property type="entry name" value="TONB_DEPENDENT_REC_3"/>
    <property type="match status" value="1"/>
</dbReference>
<evidence type="ECO:0000256" key="1">
    <source>
        <dbReference type="ARBA" id="ARBA00004571"/>
    </source>
</evidence>
<evidence type="ECO:0000256" key="11">
    <source>
        <dbReference type="RuleBase" id="RU003357"/>
    </source>
</evidence>
<dbReference type="GO" id="GO:0015889">
    <property type="term" value="P:cobalamin transport"/>
    <property type="evidence" value="ECO:0007669"/>
    <property type="project" value="TreeGrafter"/>
</dbReference>
<evidence type="ECO:0000256" key="8">
    <source>
        <dbReference type="ARBA" id="ARBA00023136"/>
    </source>
</evidence>
<dbReference type="CDD" id="cd01347">
    <property type="entry name" value="ligand_gated_channel"/>
    <property type="match status" value="1"/>
</dbReference>
<dbReference type="InterPro" id="IPR039426">
    <property type="entry name" value="TonB-dep_rcpt-like"/>
</dbReference>
<keyword evidence="2 10" id="KW-0813">Transport</keyword>
<keyword evidence="4 10" id="KW-0812">Transmembrane</keyword>
<proteinExistence type="inferred from homology"/>
<dbReference type="AlphaFoldDB" id="A0A840A2Q4"/>
<dbReference type="InterPro" id="IPR000531">
    <property type="entry name" value="Beta-barrel_TonB"/>
</dbReference>
<evidence type="ECO:0000256" key="10">
    <source>
        <dbReference type="PROSITE-ProRule" id="PRU01360"/>
    </source>
</evidence>
<evidence type="ECO:0000256" key="5">
    <source>
        <dbReference type="ARBA" id="ARBA00022729"/>
    </source>
</evidence>
<feature type="signal peptide" evidence="13">
    <location>
        <begin position="1"/>
        <end position="21"/>
    </location>
</feature>
<dbReference type="PANTHER" id="PTHR30069:SF53">
    <property type="entry name" value="COLICIN I RECEPTOR-RELATED"/>
    <property type="match status" value="1"/>
</dbReference>
<reference evidence="16 17" key="1">
    <citation type="submission" date="2020-08" db="EMBL/GenBank/DDBJ databases">
        <title>Genomic Encyclopedia of Type Strains, Phase IV (KMG-IV): sequencing the most valuable type-strain genomes for metagenomic binning, comparative biology and taxonomic classification.</title>
        <authorList>
            <person name="Goeker M."/>
        </authorList>
    </citation>
    <scope>NUCLEOTIDE SEQUENCE [LARGE SCALE GENOMIC DNA]</scope>
    <source>
        <strain evidence="16 17">DSM 21793</strain>
    </source>
</reference>
<evidence type="ECO:0000313" key="17">
    <source>
        <dbReference type="Proteomes" id="UP000530564"/>
    </source>
</evidence>
<evidence type="ECO:0000256" key="7">
    <source>
        <dbReference type="ARBA" id="ARBA00023077"/>
    </source>
</evidence>
<evidence type="ECO:0000256" key="6">
    <source>
        <dbReference type="ARBA" id="ARBA00023065"/>
    </source>
</evidence>
<evidence type="ECO:0000259" key="15">
    <source>
        <dbReference type="Pfam" id="PF07715"/>
    </source>
</evidence>
<gene>
    <name evidence="16" type="ORF">GGQ61_002315</name>
</gene>
<dbReference type="GO" id="GO:0009279">
    <property type="term" value="C:cell outer membrane"/>
    <property type="evidence" value="ECO:0007669"/>
    <property type="project" value="UniProtKB-SubCell"/>
</dbReference>
<keyword evidence="17" id="KW-1185">Reference proteome</keyword>
<feature type="chain" id="PRO_5032540301" evidence="13">
    <location>
        <begin position="22"/>
        <end position="647"/>
    </location>
</feature>
<evidence type="ECO:0000256" key="13">
    <source>
        <dbReference type="SAM" id="SignalP"/>
    </source>
</evidence>
<evidence type="ECO:0000259" key="14">
    <source>
        <dbReference type="Pfam" id="PF00593"/>
    </source>
</evidence>
<dbReference type="InterPro" id="IPR037066">
    <property type="entry name" value="Plug_dom_sf"/>
</dbReference>
<comment type="subcellular location">
    <subcellularLocation>
        <location evidence="1 10">Cell outer membrane</location>
        <topology evidence="1 10">Multi-pass membrane protein</topology>
    </subcellularLocation>
</comment>
<dbReference type="Pfam" id="PF00593">
    <property type="entry name" value="TonB_dep_Rec_b-barrel"/>
    <property type="match status" value="1"/>
</dbReference>
<dbReference type="RefSeq" id="WP_183772695.1">
    <property type="nucleotide sequence ID" value="NZ_JACIDK010000003.1"/>
</dbReference>
<keyword evidence="5 13" id="KW-0732">Signal</keyword>
<evidence type="ECO:0000313" key="16">
    <source>
        <dbReference type="EMBL" id="MBB3891587.1"/>
    </source>
</evidence>
<feature type="domain" description="TonB-dependent receptor plug" evidence="15">
    <location>
        <begin position="47"/>
        <end position="154"/>
    </location>
</feature>
<accession>A0A840A2Q4</accession>
<evidence type="ECO:0000256" key="3">
    <source>
        <dbReference type="ARBA" id="ARBA00022452"/>
    </source>
</evidence>
<sequence>MKTVLLATTAAICGLSTAAFAQTAAPVAIASVGELVVTANRNPQAAERVGQSVSVFDHEAIRAAQTVDMSTLLASMPGVSFSRNGGVGGSTSVRIRGAEADQTVVIIDGVKLNDPSTTGGGYNFSNLLAGDIGRIEVLRGAQSTLWGSQAIGGVVNIITREADGPFEVDAAAEGGSMGTTYFRAGAGGKTERLAWRLAAGRYDTDGVSSYRLGQEKDGYENTGVSGRALFTATENLSFDLRGVYSKGRNGFDGFPPPTYSFGDTRETGETEEFVGYGAVNFNLFDGALTNRLAYAYTRTDRQNTNPDQAVTTTTFDARGENKRWEYQGVWTINDAWTATFGGETEDASMRSASPSAFAPNPPAIRAKAGIDGIYAQVQGEVLTGLTLTAGLRRDSHDTFGDATLGQLAAAWSLNDGNTVLRASFGQGFKAPTLYQLYSEYGNQALEAEEADGWDAGIEQRFAGRFLVRATWFNRETDNQIDYFSCTATTTDPMCVVNGVRRFGYYANTAQTKAHGVELEGSADLGPLEVSANYTWTDTENDSPGNANRGKQLARRPEHQANVQATYTWENRASLGGSIRYVGASFDNAANSYVLQAHTLLDLRASYPVNETFEVYGRVENAFDDDYETTRNYGSPGRGVYAGVRARF</sequence>
<dbReference type="Proteomes" id="UP000530564">
    <property type="component" value="Unassembled WGS sequence"/>
</dbReference>
<dbReference type="InterPro" id="IPR012910">
    <property type="entry name" value="Plug_dom"/>
</dbReference>
<keyword evidence="8 10" id="KW-0472">Membrane</keyword>
<keyword evidence="7 11" id="KW-0798">TonB box</keyword>
<evidence type="ECO:0000256" key="2">
    <source>
        <dbReference type="ARBA" id="ARBA00022448"/>
    </source>
</evidence>
<evidence type="ECO:0000256" key="9">
    <source>
        <dbReference type="ARBA" id="ARBA00023237"/>
    </source>
</evidence>
<name>A0A840A2Q4_9CAUL</name>